<name>A0ABX6SXS8_9SPHN</name>
<dbReference type="Pfam" id="PF07238">
    <property type="entry name" value="PilZ"/>
    <property type="match status" value="1"/>
</dbReference>
<keyword evidence="3" id="KW-1185">Reference proteome</keyword>
<accession>A0ABX6SXS8</accession>
<feature type="domain" description="PilZ" evidence="1">
    <location>
        <begin position="15"/>
        <end position="98"/>
    </location>
</feature>
<dbReference type="EMBL" id="CP060780">
    <property type="protein sequence ID" value="QNP42396.1"/>
    <property type="molecule type" value="Genomic_DNA"/>
</dbReference>
<dbReference type="Gene3D" id="2.40.10.220">
    <property type="entry name" value="predicted glycosyltransferase like domains"/>
    <property type="match status" value="1"/>
</dbReference>
<evidence type="ECO:0000259" key="1">
    <source>
        <dbReference type="Pfam" id="PF07238"/>
    </source>
</evidence>
<dbReference type="Proteomes" id="UP000516134">
    <property type="component" value="Chromosome"/>
</dbReference>
<gene>
    <name evidence="2" type="ORF">H9L15_08705</name>
</gene>
<proteinExistence type="predicted"/>
<sequence>MYHSDPSTWFTSTENRRRFPRLDVQCRARIRIGKRQYAGFLDNISEGGARLRTLTPIRRLGKVILRLPDLPPLHYTLRWTNSFHAGVAFELPLTAAALARWTAARSSTPDLDALGEAEIVERYPTASDHETAG</sequence>
<organism evidence="2 3">
    <name type="scientific">Sphingomonas daechungensis</name>
    <dbReference type="NCBI Taxonomy" id="1176646"/>
    <lineage>
        <taxon>Bacteria</taxon>
        <taxon>Pseudomonadati</taxon>
        <taxon>Pseudomonadota</taxon>
        <taxon>Alphaproteobacteria</taxon>
        <taxon>Sphingomonadales</taxon>
        <taxon>Sphingomonadaceae</taxon>
        <taxon>Sphingomonas</taxon>
    </lineage>
</organism>
<evidence type="ECO:0000313" key="2">
    <source>
        <dbReference type="EMBL" id="QNP42396.1"/>
    </source>
</evidence>
<evidence type="ECO:0000313" key="3">
    <source>
        <dbReference type="Proteomes" id="UP000516134"/>
    </source>
</evidence>
<dbReference type="InterPro" id="IPR009875">
    <property type="entry name" value="PilZ_domain"/>
</dbReference>
<reference evidence="2 3" key="1">
    <citation type="submission" date="2020-08" db="EMBL/GenBank/DDBJ databases">
        <title>Genome sequence of Sphingomonas daechungensis KACC 18115T.</title>
        <authorList>
            <person name="Hyun D.-W."/>
            <person name="Bae J.-W."/>
        </authorList>
    </citation>
    <scope>NUCLEOTIDE SEQUENCE [LARGE SCALE GENOMIC DNA]</scope>
    <source>
        <strain evidence="2 3">KACC 18115</strain>
    </source>
</reference>
<dbReference type="SUPFAM" id="SSF141371">
    <property type="entry name" value="PilZ domain-like"/>
    <property type="match status" value="1"/>
</dbReference>
<dbReference type="RefSeq" id="WP_187713829.1">
    <property type="nucleotide sequence ID" value="NZ_BAABJC010000001.1"/>
</dbReference>
<protein>
    <submittedName>
        <fullName evidence="2">PilZ domain-containing protein</fullName>
    </submittedName>
</protein>